<keyword evidence="2" id="KW-1185">Reference proteome</keyword>
<protein>
    <submittedName>
        <fullName evidence="1">Uncharacterized protein</fullName>
    </submittedName>
</protein>
<sequence>MSSYEEEREKQIRENAEFLASLGIQQPPVAHQPSAPKRLNRKLRTEEGDYLPHREPSQRVRKQPLSYNDDCPSYLLPSKKTKGKSNNIAALRRANPGRRIIHGRVYDPTLGVTCHQCRQKTTDPKIRCGNQGCTMALDHRCLLVRYNEDAAEILTTGGLWECPRCRGVCNCSFCMRKRNRLPTGQLATFIKVNGEEEAKKIVGGELSPLVVFPEPCKGRKNKRRQADESDDDQEQEDGVMAGTKVQRRTGAKRYATRQSGGDARRRIAEMAGFDSDSSTAAQDTDEGEGEGEGEDVGGRYHGREWAGWEAIPAEINCIVLI</sequence>
<accession>A0ACC1IED4</accession>
<organism evidence="1 2">
    <name type="scientific">Kickxella alabastrina</name>
    <dbReference type="NCBI Taxonomy" id="61397"/>
    <lineage>
        <taxon>Eukaryota</taxon>
        <taxon>Fungi</taxon>
        <taxon>Fungi incertae sedis</taxon>
        <taxon>Zoopagomycota</taxon>
        <taxon>Kickxellomycotina</taxon>
        <taxon>Kickxellomycetes</taxon>
        <taxon>Kickxellales</taxon>
        <taxon>Kickxellaceae</taxon>
        <taxon>Kickxella</taxon>
    </lineage>
</organism>
<gene>
    <name evidence="1" type="ORF">LPJ66_007017</name>
</gene>
<dbReference type="Proteomes" id="UP001150581">
    <property type="component" value="Unassembled WGS sequence"/>
</dbReference>
<reference evidence="1" key="1">
    <citation type="submission" date="2022-07" db="EMBL/GenBank/DDBJ databases">
        <title>Phylogenomic reconstructions and comparative analyses of Kickxellomycotina fungi.</title>
        <authorList>
            <person name="Reynolds N.K."/>
            <person name="Stajich J.E."/>
            <person name="Barry K."/>
            <person name="Grigoriev I.V."/>
            <person name="Crous P."/>
            <person name="Smith M.E."/>
        </authorList>
    </citation>
    <scope>NUCLEOTIDE SEQUENCE</scope>
    <source>
        <strain evidence="1">Benny 63K</strain>
    </source>
</reference>
<proteinExistence type="predicted"/>
<comment type="caution">
    <text evidence="1">The sequence shown here is derived from an EMBL/GenBank/DDBJ whole genome shotgun (WGS) entry which is preliminary data.</text>
</comment>
<evidence type="ECO:0000313" key="2">
    <source>
        <dbReference type="Proteomes" id="UP001150581"/>
    </source>
</evidence>
<name>A0ACC1IED4_9FUNG</name>
<evidence type="ECO:0000313" key="1">
    <source>
        <dbReference type="EMBL" id="KAJ1891269.1"/>
    </source>
</evidence>
<dbReference type="EMBL" id="JANBPG010001190">
    <property type="protein sequence ID" value="KAJ1891269.1"/>
    <property type="molecule type" value="Genomic_DNA"/>
</dbReference>